<organism evidence="1 2">
    <name type="scientific">Mycena metata</name>
    <dbReference type="NCBI Taxonomy" id="1033252"/>
    <lineage>
        <taxon>Eukaryota</taxon>
        <taxon>Fungi</taxon>
        <taxon>Dikarya</taxon>
        <taxon>Basidiomycota</taxon>
        <taxon>Agaricomycotina</taxon>
        <taxon>Agaricomycetes</taxon>
        <taxon>Agaricomycetidae</taxon>
        <taxon>Agaricales</taxon>
        <taxon>Marasmiineae</taxon>
        <taxon>Mycenaceae</taxon>
        <taxon>Mycena</taxon>
    </lineage>
</organism>
<protein>
    <submittedName>
        <fullName evidence="1">Uncharacterized protein</fullName>
    </submittedName>
</protein>
<dbReference type="EMBL" id="JARKIB010000169">
    <property type="protein sequence ID" value="KAJ7728888.1"/>
    <property type="molecule type" value="Genomic_DNA"/>
</dbReference>
<name>A0AAD7MRL9_9AGAR</name>
<gene>
    <name evidence="1" type="ORF">B0H16DRAFT_1776479</name>
</gene>
<evidence type="ECO:0000313" key="1">
    <source>
        <dbReference type="EMBL" id="KAJ7728888.1"/>
    </source>
</evidence>
<reference evidence="1" key="1">
    <citation type="submission" date="2023-03" db="EMBL/GenBank/DDBJ databases">
        <title>Massive genome expansion in bonnet fungi (Mycena s.s.) driven by repeated elements and novel gene families across ecological guilds.</title>
        <authorList>
            <consortium name="Lawrence Berkeley National Laboratory"/>
            <person name="Harder C.B."/>
            <person name="Miyauchi S."/>
            <person name="Viragh M."/>
            <person name="Kuo A."/>
            <person name="Thoen E."/>
            <person name="Andreopoulos B."/>
            <person name="Lu D."/>
            <person name="Skrede I."/>
            <person name="Drula E."/>
            <person name="Henrissat B."/>
            <person name="Morin E."/>
            <person name="Kohler A."/>
            <person name="Barry K."/>
            <person name="LaButti K."/>
            <person name="Morin E."/>
            <person name="Salamov A."/>
            <person name="Lipzen A."/>
            <person name="Mereny Z."/>
            <person name="Hegedus B."/>
            <person name="Baldrian P."/>
            <person name="Stursova M."/>
            <person name="Weitz H."/>
            <person name="Taylor A."/>
            <person name="Grigoriev I.V."/>
            <person name="Nagy L.G."/>
            <person name="Martin F."/>
            <person name="Kauserud H."/>
        </authorList>
    </citation>
    <scope>NUCLEOTIDE SEQUENCE</scope>
    <source>
        <strain evidence="1">CBHHK182m</strain>
    </source>
</reference>
<accession>A0AAD7MRL9</accession>
<dbReference type="Proteomes" id="UP001215598">
    <property type="component" value="Unassembled WGS sequence"/>
</dbReference>
<comment type="caution">
    <text evidence="1">The sequence shown here is derived from an EMBL/GenBank/DDBJ whole genome shotgun (WGS) entry which is preliminary data.</text>
</comment>
<dbReference type="AlphaFoldDB" id="A0AAD7MRL9"/>
<sequence>MSPSFQMSSECFRYLSHWLRTHAERGRLTELIAGLATDIAVRNAAREEINRRGEYSNEHQYAVCDGIVSGKFCSSNINRAESTLGLPPHSNKTGEGVRLRTLYPTGRHTLTNGWYNCKTRRATEEMARVELPTVQVFDVDMCVTSEVWGAGYNERTAARGCGCRKQDGGRENGFGDLGDVQSARWTSRAEPCQKTFLSANFVNNMNTKQEECTDSGRFKHRGKNSHEMIHAMTQA</sequence>
<proteinExistence type="predicted"/>
<evidence type="ECO:0000313" key="2">
    <source>
        <dbReference type="Proteomes" id="UP001215598"/>
    </source>
</evidence>
<keyword evidence="2" id="KW-1185">Reference proteome</keyword>